<dbReference type="AlphaFoldDB" id="A0A848M876"/>
<comment type="caution">
    <text evidence="3">The sequence shown here is derived from an EMBL/GenBank/DDBJ whole genome shotgun (WGS) entry which is preliminary data.</text>
</comment>
<dbReference type="PANTHER" id="PTHR48081">
    <property type="entry name" value="AB HYDROLASE SUPERFAMILY PROTEIN C4A8.06C"/>
    <property type="match status" value="1"/>
</dbReference>
<dbReference type="GO" id="GO:0016787">
    <property type="term" value="F:hydrolase activity"/>
    <property type="evidence" value="ECO:0007669"/>
    <property type="project" value="UniProtKB-KW"/>
</dbReference>
<keyword evidence="1 3" id="KW-0378">Hydrolase</keyword>
<dbReference type="Gene3D" id="3.40.50.1820">
    <property type="entry name" value="alpha/beta hydrolase"/>
    <property type="match status" value="1"/>
</dbReference>
<organism evidence="3 4">
    <name type="scientific">Paenibacillus lemnae</name>
    <dbReference type="NCBI Taxonomy" id="1330551"/>
    <lineage>
        <taxon>Bacteria</taxon>
        <taxon>Bacillati</taxon>
        <taxon>Bacillota</taxon>
        <taxon>Bacilli</taxon>
        <taxon>Bacillales</taxon>
        <taxon>Paenibacillaceae</taxon>
        <taxon>Paenibacillus</taxon>
    </lineage>
</organism>
<dbReference type="SUPFAM" id="SSF53474">
    <property type="entry name" value="alpha/beta-Hydrolases"/>
    <property type="match status" value="1"/>
</dbReference>
<proteinExistence type="predicted"/>
<accession>A0A848M876</accession>
<keyword evidence="4" id="KW-1185">Reference proteome</keyword>
<dbReference type="Proteomes" id="UP000565468">
    <property type="component" value="Unassembled WGS sequence"/>
</dbReference>
<dbReference type="InterPro" id="IPR049492">
    <property type="entry name" value="BD-FAE-like_dom"/>
</dbReference>
<evidence type="ECO:0000256" key="1">
    <source>
        <dbReference type="ARBA" id="ARBA00022801"/>
    </source>
</evidence>
<sequence length="269" mass="29588">MKLWEQHAPGSEFEEQDTHQPYITPYVIDSDQTHAAVIVFPGGGYVNRAEHEGEPIALWLNSLGLSAFVVHYRVAPVKHPYPLMDGMRAVRQVRYRAAEWNIDPEKIGVLGFSAGGHLAATVCTHAEPGWPDPDDPVEHVSSRPDFAVLCYPVISFSQHRHEGSMISLLGERPSEEMIKLMSGELQVTSETPPTFLWHTADDGAVPVENSLMYASALSAKGVPFELHVFPAGRHGLGLAHDEPHVAQWTHLCAGWLRTSGIIHGENGTV</sequence>
<feature type="domain" description="BD-FAE-like" evidence="2">
    <location>
        <begin position="32"/>
        <end position="216"/>
    </location>
</feature>
<evidence type="ECO:0000313" key="3">
    <source>
        <dbReference type="EMBL" id="NMO96825.1"/>
    </source>
</evidence>
<name>A0A848M876_PAELE</name>
<reference evidence="3 4" key="1">
    <citation type="submission" date="2020-04" db="EMBL/GenBank/DDBJ databases">
        <title>Paenibacillus algicola sp. nov., a novel marine bacterium producing alginate lyase.</title>
        <authorList>
            <person name="Huang H."/>
        </authorList>
    </citation>
    <scope>NUCLEOTIDE SEQUENCE [LARGE SCALE GENOMIC DNA]</scope>
    <source>
        <strain evidence="3 4">L7-75</strain>
    </source>
</reference>
<dbReference type="RefSeq" id="WP_169505610.1">
    <property type="nucleotide sequence ID" value="NZ_JABBPN010000012.1"/>
</dbReference>
<evidence type="ECO:0000259" key="2">
    <source>
        <dbReference type="Pfam" id="PF20434"/>
    </source>
</evidence>
<dbReference type="Pfam" id="PF20434">
    <property type="entry name" value="BD-FAE"/>
    <property type="match status" value="1"/>
</dbReference>
<dbReference type="InterPro" id="IPR029058">
    <property type="entry name" value="AB_hydrolase_fold"/>
</dbReference>
<evidence type="ECO:0000313" key="4">
    <source>
        <dbReference type="Proteomes" id="UP000565468"/>
    </source>
</evidence>
<protein>
    <submittedName>
        <fullName evidence="3">Alpha/beta hydrolase</fullName>
    </submittedName>
</protein>
<dbReference type="InterPro" id="IPR050300">
    <property type="entry name" value="GDXG_lipolytic_enzyme"/>
</dbReference>
<dbReference type="EMBL" id="JABBPN010000012">
    <property type="protein sequence ID" value="NMO96825.1"/>
    <property type="molecule type" value="Genomic_DNA"/>
</dbReference>
<gene>
    <name evidence="3" type="ORF">HII30_13750</name>
</gene>
<dbReference type="PANTHER" id="PTHR48081:SF6">
    <property type="entry name" value="PEPTIDASE S9 PROLYL OLIGOPEPTIDASE CATALYTIC DOMAIN-CONTAINING PROTEIN"/>
    <property type="match status" value="1"/>
</dbReference>